<sequence length="85" mass="9919">MNYIVPRVIPLADQLEEAFFFTIDKRVCTGQNVPINILLSKNLTELDTMSLDKLRKIAKKLQIPGLYSMNRDVLSNYIRHCIFFE</sequence>
<evidence type="ECO:0000313" key="1">
    <source>
        <dbReference type="EMBL" id="QHT16559.1"/>
    </source>
</evidence>
<name>A0A6C0DKW4_9ZZZZ</name>
<protein>
    <submittedName>
        <fullName evidence="1">Uncharacterized protein</fullName>
    </submittedName>
</protein>
<dbReference type="EMBL" id="MN739626">
    <property type="protein sequence ID" value="QHT16559.1"/>
    <property type="molecule type" value="Genomic_DNA"/>
</dbReference>
<accession>A0A6C0DKW4</accession>
<reference evidence="1" key="1">
    <citation type="journal article" date="2020" name="Nature">
        <title>Giant virus diversity and host interactions through global metagenomics.</title>
        <authorList>
            <person name="Schulz F."/>
            <person name="Roux S."/>
            <person name="Paez-Espino D."/>
            <person name="Jungbluth S."/>
            <person name="Walsh D.A."/>
            <person name="Denef V.J."/>
            <person name="McMahon K.D."/>
            <person name="Konstantinidis K.T."/>
            <person name="Eloe-Fadrosh E.A."/>
            <person name="Kyrpides N.C."/>
            <person name="Woyke T."/>
        </authorList>
    </citation>
    <scope>NUCLEOTIDE SEQUENCE</scope>
    <source>
        <strain evidence="1">GVMAG-M-3300023174-189</strain>
    </source>
</reference>
<proteinExistence type="predicted"/>
<organism evidence="1">
    <name type="scientific">viral metagenome</name>
    <dbReference type="NCBI Taxonomy" id="1070528"/>
    <lineage>
        <taxon>unclassified sequences</taxon>
        <taxon>metagenomes</taxon>
        <taxon>organismal metagenomes</taxon>
    </lineage>
</organism>
<dbReference type="AlphaFoldDB" id="A0A6C0DKW4"/>